<dbReference type="Pfam" id="PF00109">
    <property type="entry name" value="ketoacyl-synt"/>
    <property type="match status" value="1"/>
</dbReference>
<dbReference type="Proteomes" id="UP001056132">
    <property type="component" value="Chromosome 1"/>
</dbReference>
<dbReference type="PANTHER" id="PTHR11712">
    <property type="entry name" value="POLYKETIDE SYNTHASE-RELATED"/>
    <property type="match status" value="1"/>
</dbReference>
<dbReference type="InterPro" id="IPR014030">
    <property type="entry name" value="Ketoacyl_synth_N"/>
</dbReference>
<evidence type="ECO:0000256" key="1">
    <source>
        <dbReference type="ARBA" id="ARBA00008467"/>
    </source>
</evidence>
<dbReference type="GO" id="GO:0006633">
    <property type="term" value="P:fatty acid biosynthetic process"/>
    <property type="evidence" value="ECO:0007669"/>
    <property type="project" value="TreeGrafter"/>
</dbReference>
<dbReference type="KEGG" id="ccam:M5D45_15795"/>
<gene>
    <name evidence="5" type="ORF">M5D45_15795</name>
</gene>
<evidence type="ECO:0000256" key="2">
    <source>
        <dbReference type="ARBA" id="ARBA00022679"/>
    </source>
</evidence>
<keyword evidence="2 3" id="KW-0808">Transferase</keyword>
<name>A0AAE9I080_9BURK</name>
<dbReference type="InterPro" id="IPR014031">
    <property type="entry name" value="Ketoacyl_synth_C"/>
</dbReference>
<evidence type="ECO:0000313" key="6">
    <source>
        <dbReference type="Proteomes" id="UP001056132"/>
    </source>
</evidence>
<reference evidence="5" key="2">
    <citation type="submission" date="2022-05" db="EMBL/GenBank/DDBJ databases">
        <authorList>
            <person name="Kunte H.-J."/>
        </authorList>
    </citation>
    <scope>NUCLEOTIDE SEQUENCE</scope>
    <source>
        <strain evidence="5">G5</strain>
    </source>
</reference>
<dbReference type="SUPFAM" id="SSF53901">
    <property type="entry name" value="Thiolase-like"/>
    <property type="match status" value="2"/>
</dbReference>
<accession>A0AAE9I080</accession>
<protein>
    <recommendedName>
        <fullName evidence="4">Ketosynthase family 3 (KS3) domain-containing protein</fullName>
    </recommendedName>
</protein>
<dbReference type="Pfam" id="PF02801">
    <property type="entry name" value="Ketoacyl-synt_C"/>
    <property type="match status" value="1"/>
</dbReference>
<dbReference type="Gene3D" id="3.40.47.10">
    <property type="match status" value="1"/>
</dbReference>
<dbReference type="AlphaFoldDB" id="A0AAE9I080"/>
<dbReference type="InterPro" id="IPR000794">
    <property type="entry name" value="Beta-ketoacyl_synthase"/>
</dbReference>
<dbReference type="EMBL" id="CP097330">
    <property type="protein sequence ID" value="URF03935.1"/>
    <property type="molecule type" value="Genomic_DNA"/>
</dbReference>
<evidence type="ECO:0000313" key="5">
    <source>
        <dbReference type="EMBL" id="URF03935.1"/>
    </source>
</evidence>
<feature type="domain" description="Ketosynthase family 3 (KS3)" evidence="4">
    <location>
        <begin position="1"/>
        <end position="377"/>
    </location>
</feature>
<dbReference type="GO" id="GO:0004315">
    <property type="term" value="F:3-oxoacyl-[acyl-carrier-protein] synthase activity"/>
    <property type="evidence" value="ECO:0007669"/>
    <property type="project" value="TreeGrafter"/>
</dbReference>
<dbReference type="PROSITE" id="PS52004">
    <property type="entry name" value="KS3_2"/>
    <property type="match status" value="1"/>
</dbReference>
<dbReference type="InterPro" id="IPR020841">
    <property type="entry name" value="PKS_Beta-ketoAc_synthase_dom"/>
</dbReference>
<evidence type="ECO:0000259" key="4">
    <source>
        <dbReference type="PROSITE" id="PS52004"/>
    </source>
</evidence>
<dbReference type="InterPro" id="IPR016039">
    <property type="entry name" value="Thiolase-like"/>
</dbReference>
<comment type="similarity">
    <text evidence="1 3">Belongs to the thiolase-like superfamily. Beta-ketoacyl-ACP synthases family.</text>
</comment>
<organism evidence="5 6">
    <name type="scientific">Cupriavidus campinensis</name>
    <dbReference type="NCBI Taxonomy" id="151783"/>
    <lineage>
        <taxon>Bacteria</taxon>
        <taxon>Pseudomonadati</taxon>
        <taxon>Pseudomonadota</taxon>
        <taxon>Betaproteobacteria</taxon>
        <taxon>Burkholderiales</taxon>
        <taxon>Burkholderiaceae</taxon>
        <taxon>Cupriavidus</taxon>
    </lineage>
</organism>
<evidence type="ECO:0000256" key="3">
    <source>
        <dbReference type="RuleBase" id="RU003694"/>
    </source>
</evidence>
<reference evidence="5" key="1">
    <citation type="journal article" date="2022" name="Microbiol. Resour. Announc.">
        <title>Genome Sequence of Cupriavidus campinensis Strain G5, a Member of a Bacterial Consortium Capable of Polyethylene Degradation.</title>
        <authorList>
            <person name="Schneider B."/>
            <person name="Pfeiffer F."/>
            <person name="Dyall-Smith M."/>
            <person name="Kunte H.J."/>
        </authorList>
    </citation>
    <scope>NUCLEOTIDE SEQUENCE</scope>
    <source>
        <strain evidence="5">G5</strain>
    </source>
</reference>
<dbReference type="RefSeq" id="WP_211942905.1">
    <property type="nucleotide sequence ID" value="NZ_CAJPVH010000006.1"/>
</dbReference>
<proteinExistence type="inferred from homology"/>
<dbReference type="SMART" id="SM00825">
    <property type="entry name" value="PKS_KS"/>
    <property type="match status" value="1"/>
</dbReference>
<sequence>MTYAITGSAMKTSLGEDKCTCFESLCSGHSGRKRLQAFTADHFNVRNAYEIDDRPGGIDRALRATELLCDAVQAAVQEAALPPDARCVVVVGTGLRELRTLELFWTVGTPMTIDQLHFERALNRRLHTSFPVITLANACSASSFALAVAEDFLRDGAFDFAIVGGCDTITKSMFGLLDRVNPSHPDAVRPFDRDRRGVLMGDGAAAVVLESRASANARGAPVLATLRAVGTSCDAAHETAPDPAGIARAIEDAYQRAGLAPEDIDIIMAHGTGTPLNDKAEAEAMQRVMRQHVSHPRICAMKSMTGHTSGASGLVGVVTAIEAIECGMLPPTVGLEHLMPEARAMNIVNEATPVNARLAQVNAFGFGGVNAVAILECES</sequence>
<dbReference type="PANTHER" id="PTHR11712:SF347">
    <property type="entry name" value="BETA KETOACYL-ACYL CARRIER PROTEIN SYNTHASE"/>
    <property type="match status" value="1"/>
</dbReference>